<dbReference type="PANTHER" id="PTHR42998">
    <property type="entry name" value="TYPE I RESTRICTION ENZYME HINDVIIP M PROTEIN-RELATED"/>
    <property type="match status" value="1"/>
</dbReference>
<evidence type="ECO:0000313" key="2">
    <source>
        <dbReference type="EMBL" id="ORB76488.1"/>
    </source>
</evidence>
<name>A0ABX3TCF9_9MYCO</name>
<dbReference type="InterPro" id="IPR052916">
    <property type="entry name" value="Type-I_RE_MTase_Subunit"/>
</dbReference>
<keyword evidence="2" id="KW-0255">Endonuclease</keyword>
<dbReference type="RefSeq" id="WP_158085059.1">
    <property type="nucleotide sequence ID" value="NZ_MVIL01000760.1"/>
</dbReference>
<accession>A0ABX3TCF9</accession>
<dbReference type="SUPFAM" id="SSF53335">
    <property type="entry name" value="S-adenosyl-L-methionine-dependent methyltransferases"/>
    <property type="match status" value="1"/>
</dbReference>
<evidence type="ECO:0000259" key="1">
    <source>
        <dbReference type="Pfam" id="PF02384"/>
    </source>
</evidence>
<dbReference type="GO" id="GO:0004519">
    <property type="term" value="F:endonuclease activity"/>
    <property type="evidence" value="ECO:0007669"/>
    <property type="project" value="UniProtKB-KW"/>
</dbReference>
<sequence length="136" mass="14922">DKTAGKQGSIDRAGQVLFIDAREMGYMVDRAERALTNEEIVRIGDTYHAWRGSQSAGAKGLTYEDVPGFCKSATLEQIKAAGYALAPGRYVGAHEAEDDGEPIDDKIARLTKELLKAFDDSARCQEVVREQLEKLS</sequence>
<protein>
    <submittedName>
        <fullName evidence="2">Restriction endonuclease subunit M</fullName>
    </submittedName>
</protein>
<evidence type="ECO:0000313" key="3">
    <source>
        <dbReference type="Proteomes" id="UP000192847"/>
    </source>
</evidence>
<dbReference type="Pfam" id="PF02384">
    <property type="entry name" value="N6_Mtase"/>
    <property type="match status" value="1"/>
</dbReference>
<proteinExistence type="predicted"/>
<comment type="caution">
    <text evidence="2">The sequence shown here is derived from an EMBL/GenBank/DDBJ whole genome shotgun (WGS) entry which is preliminary data.</text>
</comment>
<dbReference type="PANTHER" id="PTHR42998:SF1">
    <property type="entry name" value="TYPE I RESTRICTION ENZYME HINDI METHYLASE SUBUNIT"/>
    <property type="match status" value="1"/>
</dbReference>
<organism evidence="2 3">
    <name type="scientific">Mycobacterium timonense</name>
    <dbReference type="NCBI Taxonomy" id="701043"/>
    <lineage>
        <taxon>Bacteria</taxon>
        <taxon>Bacillati</taxon>
        <taxon>Actinomycetota</taxon>
        <taxon>Actinomycetes</taxon>
        <taxon>Mycobacteriales</taxon>
        <taxon>Mycobacteriaceae</taxon>
        <taxon>Mycobacterium</taxon>
        <taxon>Mycobacterium avium complex (MAC)</taxon>
    </lineage>
</organism>
<gene>
    <name evidence="2" type="ORF">BST46_29820</name>
</gene>
<dbReference type="InterPro" id="IPR003356">
    <property type="entry name" value="DNA_methylase_A-5"/>
</dbReference>
<dbReference type="Gene3D" id="3.40.50.150">
    <property type="entry name" value="Vaccinia Virus protein VP39"/>
    <property type="match status" value="1"/>
</dbReference>
<reference evidence="2 3" key="1">
    <citation type="submission" date="2017-02" db="EMBL/GenBank/DDBJ databases">
        <title>The new phylogeny of genus Mycobacterium.</title>
        <authorList>
            <person name="Tortoli E."/>
            <person name="Trovato A."/>
            <person name="Cirillo D.M."/>
        </authorList>
    </citation>
    <scope>NUCLEOTIDE SEQUENCE [LARGE SCALE GENOMIC DNA]</scope>
    <source>
        <strain evidence="2 3">CCUG 56329</strain>
    </source>
</reference>
<dbReference type="InterPro" id="IPR029063">
    <property type="entry name" value="SAM-dependent_MTases_sf"/>
</dbReference>
<feature type="domain" description="DNA methylase adenine-specific" evidence="1">
    <location>
        <begin position="11"/>
        <end position="98"/>
    </location>
</feature>
<keyword evidence="2" id="KW-0540">Nuclease</keyword>
<dbReference type="Proteomes" id="UP000192847">
    <property type="component" value="Unassembled WGS sequence"/>
</dbReference>
<feature type="non-terminal residue" evidence="2">
    <location>
        <position position="1"/>
    </location>
</feature>
<keyword evidence="3" id="KW-1185">Reference proteome</keyword>
<keyword evidence="2" id="KW-0378">Hydrolase</keyword>
<dbReference type="EMBL" id="MVIL01000760">
    <property type="protein sequence ID" value="ORB76488.1"/>
    <property type="molecule type" value="Genomic_DNA"/>
</dbReference>